<evidence type="ECO:0000256" key="1">
    <source>
        <dbReference type="SAM" id="MobiDB-lite"/>
    </source>
</evidence>
<reference evidence="3 4" key="1">
    <citation type="submission" date="2016-07" db="EMBL/GenBank/DDBJ databases">
        <title>Pervasive Adenine N6-methylation of Active Genes in Fungi.</title>
        <authorList>
            <consortium name="DOE Joint Genome Institute"/>
            <person name="Mondo S.J."/>
            <person name="Dannebaum R.O."/>
            <person name="Kuo R.C."/>
            <person name="Labutti K."/>
            <person name="Haridas S."/>
            <person name="Kuo A."/>
            <person name="Salamov A."/>
            <person name="Ahrendt S.R."/>
            <person name="Lipzen A."/>
            <person name="Sullivan W."/>
            <person name="Andreopoulos W.B."/>
            <person name="Clum A."/>
            <person name="Lindquist E."/>
            <person name="Daum C."/>
            <person name="Ramamoorthy G.K."/>
            <person name="Gryganskyi A."/>
            <person name="Culley D."/>
            <person name="Magnuson J.K."/>
            <person name="James T.Y."/>
            <person name="O'Malley M.A."/>
            <person name="Stajich J.E."/>
            <person name="Spatafora J.W."/>
            <person name="Visel A."/>
            <person name="Grigoriev I.V."/>
        </authorList>
    </citation>
    <scope>NUCLEOTIDE SEQUENCE [LARGE SCALE GENOMIC DNA]</scope>
    <source>
        <strain evidence="3 4">CBS 115471</strain>
    </source>
</reference>
<feature type="transmembrane region" description="Helical" evidence="2">
    <location>
        <begin position="88"/>
        <end position="108"/>
    </location>
</feature>
<dbReference type="Proteomes" id="UP000193144">
    <property type="component" value="Unassembled WGS sequence"/>
</dbReference>
<proteinExistence type="predicted"/>
<organism evidence="3 4">
    <name type="scientific">Clohesyomyces aquaticus</name>
    <dbReference type="NCBI Taxonomy" id="1231657"/>
    <lineage>
        <taxon>Eukaryota</taxon>
        <taxon>Fungi</taxon>
        <taxon>Dikarya</taxon>
        <taxon>Ascomycota</taxon>
        <taxon>Pezizomycotina</taxon>
        <taxon>Dothideomycetes</taxon>
        <taxon>Pleosporomycetidae</taxon>
        <taxon>Pleosporales</taxon>
        <taxon>Lindgomycetaceae</taxon>
        <taxon>Clohesyomyces</taxon>
    </lineage>
</organism>
<keyword evidence="2" id="KW-0472">Membrane</keyword>
<name>A0A1Y2A140_9PLEO</name>
<comment type="caution">
    <text evidence="3">The sequence shown here is derived from an EMBL/GenBank/DDBJ whole genome shotgun (WGS) entry which is preliminary data.</text>
</comment>
<keyword evidence="2" id="KW-1133">Transmembrane helix</keyword>
<dbReference type="AlphaFoldDB" id="A0A1Y2A140"/>
<dbReference type="EMBL" id="MCFA01000019">
    <property type="protein sequence ID" value="ORY16251.1"/>
    <property type="molecule type" value="Genomic_DNA"/>
</dbReference>
<feature type="region of interest" description="Disordered" evidence="1">
    <location>
        <begin position="1"/>
        <end position="34"/>
    </location>
</feature>
<evidence type="ECO:0000313" key="3">
    <source>
        <dbReference type="EMBL" id="ORY16251.1"/>
    </source>
</evidence>
<gene>
    <name evidence="3" type="ORF">BCR34DRAFT_119438</name>
</gene>
<feature type="transmembrane region" description="Helical" evidence="2">
    <location>
        <begin position="159"/>
        <end position="178"/>
    </location>
</feature>
<evidence type="ECO:0000313" key="4">
    <source>
        <dbReference type="Proteomes" id="UP000193144"/>
    </source>
</evidence>
<feature type="transmembrane region" description="Helical" evidence="2">
    <location>
        <begin position="548"/>
        <end position="568"/>
    </location>
</feature>
<sequence length="635" mass="68814">MFALTHLTRPRTSHSSFGNTSREQNEGLIDETKEEKALGSRAKRPKLWLAWTAALLTVGFQALTSIYASGTFIASHLHFLYSSSSNTIFVLSVLSNFTGVFLSATIATTFEKVQWMLISRQDGLPVSQYLSLQAGTGVLGLLTLLLGKGLGWGSSTRGWAAVRLGAIVLGPILGMLIMSDVHTQEVFEILEGTPTTLGWGMSLFNATLAKNVSAIANQVVQADLAMFLSEPYRTVDLTTPQDRLVPCSHIPGKENERNCRRVYYIPGGMDLAATREVKETGKAEVILAQGQQGYILDFIEGPGVGEDWDFEAETECKVYGFPFGAFHLCLRNSAANTLQARIVPCPESVSSLSNCMTNTTWPSAPGWTTSLTTSFRKGTVAYSLANGTILAHTFTSDPIPAPVSAAEMLTGYRSAFSEFDSLTGILSAFADPEVADMFPLYVYPAMVWANLKSISSLSIQNPAIATRAQDTLQCLLGIMLFYCQPSLFSSALSIYLNDSSTDGIAHIGGNDVKKLRDFAQELAKASPPDTKVHQAVRRYQLRVGKSTLLAYIALSGTTLLACIVALGWTEWAAERAMLDIPKVGPFPAWNERVHCKVQEGSGDGVDERTRTSVPEIGRGTVRLAEEVRITLATSG</sequence>
<feature type="transmembrane region" description="Helical" evidence="2">
    <location>
        <begin position="48"/>
        <end position="68"/>
    </location>
</feature>
<evidence type="ECO:0000256" key="2">
    <source>
        <dbReference type="SAM" id="Phobius"/>
    </source>
</evidence>
<keyword evidence="2" id="KW-0812">Transmembrane</keyword>
<keyword evidence="4" id="KW-1185">Reference proteome</keyword>
<accession>A0A1Y2A140</accession>
<protein>
    <submittedName>
        <fullName evidence="3">Uncharacterized protein</fullName>
    </submittedName>
</protein>
<dbReference type="OrthoDB" id="5139479at2759"/>
<feature type="compositionally biased region" description="Polar residues" evidence="1">
    <location>
        <begin position="13"/>
        <end position="22"/>
    </location>
</feature>
<feature type="transmembrane region" description="Helical" evidence="2">
    <location>
        <begin position="129"/>
        <end position="147"/>
    </location>
</feature>